<dbReference type="Proteomes" id="UP001652620">
    <property type="component" value="Chromosome 1"/>
</dbReference>
<feature type="coiled-coil region" evidence="1">
    <location>
        <begin position="110"/>
        <end position="223"/>
    </location>
</feature>
<dbReference type="OrthoDB" id="8004436at2759"/>
<organism evidence="2 3">
    <name type="scientific">Bactrocera dorsalis</name>
    <name type="common">Oriental fruit fly</name>
    <name type="synonym">Dacus dorsalis</name>
    <dbReference type="NCBI Taxonomy" id="27457"/>
    <lineage>
        <taxon>Eukaryota</taxon>
        <taxon>Metazoa</taxon>
        <taxon>Ecdysozoa</taxon>
        <taxon>Arthropoda</taxon>
        <taxon>Hexapoda</taxon>
        <taxon>Insecta</taxon>
        <taxon>Pterygota</taxon>
        <taxon>Neoptera</taxon>
        <taxon>Endopterygota</taxon>
        <taxon>Diptera</taxon>
        <taxon>Brachycera</taxon>
        <taxon>Muscomorpha</taxon>
        <taxon>Tephritoidea</taxon>
        <taxon>Tephritidae</taxon>
        <taxon>Bactrocera</taxon>
        <taxon>Bactrocera</taxon>
    </lineage>
</organism>
<sequence length="677" mass="76825">MNSLILINYLEQQAKGNSKLQELLAQTARCLVRKEEKRKLENDLLQETLINTMDVYELESILKQLKLQYQQQCAVQEEMLTVYKHSVEFCVQVHNIDWNSQLHCKLELMQLKCQNEIRELSEEYEEEKERRKALEQRPIVQKVRAAEKELANIQAKIDNAKQRATAYQSKLLEQLDKAQNEQNAIIVVLVKGSKEISEKEEELAALESAYNAQRKDLMAQKQELVSKMQTFNTKLPVYVNANELEPSLEKAATNLDFTPSIATKLDAFPNFGNTINANTDVKPKEISFLDLFKEWELLKQKQIQELVTTTAYSDFTSILPNLAVSYDSEMDHTNTIPDSGPKSILRRPNIAEDEGAAFIPKKRVRFVTHEGVESNMDFIPTRPASFNPLVGDVVAGIGEEIENATFLVEDNVPSFNGGTETIEIFSTDEVLRNENNNAHSEELSGQRQTKPEFVTAKKLLRKARLQGSQKQSKVHTISSAVEKKSKIEIQECRIVKPAGTKLPTKLPIDLTPEPQTQHTNSTIAIESLQPTKNKVFKTPPIPKVRKQEKIPDRNDFFDDFSSVETSQTDSEVGSNAVKDPNAMLSFDEHTGISEKSKRRCKKSSMDFESFFRETLKSCNDSSADLQVSPTDEDNDLLQFDLNFADNNGLSNSNYEDFFADQENAGKDDDLLSFNFSD</sequence>
<accession>A0A6I9UUL6</accession>
<reference evidence="3" key="2">
    <citation type="submission" date="2025-08" db="UniProtKB">
        <authorList>
            <consortium name="RefSeq"/>
        </authorList>
    </citation>
    <scope>IDENTIFICATION</scope>
    <source>
        <tissue evidence="3">Adult</tissue>
    </source>
</reference>
<name>A0A6I9UUL6_BACDO</name>
<evidence type="ECO:0000313" key="2">
    <source>
        <dbReference type="Proteomes" id="UP001652620"/>
    </source>
</evidence>
<gene>
    <name evidence="3" type="primary">LOC105223385</name>
</gene>
<protein>
    <submittedName>
        <fullName evidence="3">Uncharacterized protein LOC105223385</fullName>
    </submittedName>
</protein>
<dbReference type="RefSeq" id="XP_011199405.4">
    <property type="nucleotide sequence ID" value="XM_011201103.4"/>
</dbReference>
<reference evidence="2" key="1">
    <citation type="submission" date="2025-05" db="UniProtKB">
        <authorList>
            <consortium name="RefSeq"/>
        </authorList>
    </citation>
    <scope>NUCLEOTIDE SEQUENCE [LARGE SCALE GENOMIC DNA]</scope>
</reference>
<proteinExistence type="predicted"/>
<dbReference type="GeneID" id="105223385"/>
<dbReference type="KEGG" id="bdr:105223385"/>
<keyword evidence="2" id="KW-1185">Reference proteome</keyword>
<evidence type="ECO:0000313" key="3">
    <source>
        <dbReference type="RefSeq" id="XP_011199405.4"/>
    </source>
</evidence>
<dbReference type="AlphaFoldDB" id="A0A6I9UUL6"/>
<evidence type="ECO:0000256" key="1">
    <source>
        <dbReference type="SAM" id="Coils"/>
    </source>
</evidence>
<keyword evidence="1" id="KW-0175">Coiled coil</keyword>
<dbReference type="InParanoid" id="A0A6I9UUL6"/>